<organism evidence="2 3">
    <name type="scientific">Blomia tropicalis</name>
    <name type="common">Mite</name>
    <dbReference type="NCBI Taxonomy" id="40697"/>
    <lineage>
        <taxon>Eukaryota</taxon>
        <taxon>Metazoa</taxon>
        <taxon>Ecdysozoa</taxon>
        <taxon>Arthropoda</taxon>
        <taxon>Chelicerata</taxon>
        <taxon>Arachnida</taxon>
        <taxon>Acari</taxon>
        <taxon>Acariformes</taxon>
        <taxon>Sarcoptiformes</taxon>
        <taxon>Astigmata</taxon>
        <taxon>Glycyphagoidea</taxon>
        <taxon>Echimyopodidae</taxon>
        <taxon>Blomia</taxon>
    </lineage>
</organism>
<evidence type="ECO:0000313" key="3">
    <source>
        <dbReference type="Proteomes" id="UP001142055"/>
    </source>
</evidence>
<evidence type="ECO:0000313" key="2">
    <source>
        <dbReference type="EMBL" id="KAJ6216533.1"/>
    </source>
</evidence>
<reference evidence="2" key="1">
    <citation type="submission" date="2022-12" db="EMBL/GenBank/DDBJ databases">
        <title>Genome assemblies of Blomia tropicalis.</title>
        <authorList>
            <person name="Cui Y."/>
        </authorList>
    </citation>
    <scope>NUCLEOTIDE SEQUENCE</scope>
    <source>
        <tissue evidence="2">Adult mites</tissue>
    </source>
</reference>
<feature type="compositionally biased region" description="Low complexity" evidence="1">
    <location>
        <begin position="134"/>
        <end position="145"/>
    </location>
</feature>
<evidence type="ECO:0000256" key="1">
    <source>
        <dbReference type="SAM" id="MobiDB-lite"/>
    </source>
</evidence>
<proteinExistence type="predicted"/>
<feature type="compositionally biased region" description="Basic and acidic residues" evidence="1">
    <location>
        <begin position="283"/>
        <end position="301"/>
    </location>
</feature>
<name>A0A9Q0RI77_BLOTA</name>
<protein>
    <recommendedName>
        <fullName evidence="4">Translation initiation factor 3 N-terminal domain-containing protein</fullName>
    </recommendedName>
</protein>
<comment type="caution">
    <text evidence="2">The sequence shown here is derived from an EMBL/GenBank/DDBJ whole genome shotgun (WGS) entry which is preliminary data.</text>
</comment>
<dbReference type="OMA" id="NGCRINQ"/>
<accession>A0A9Q0RI77</accession>
<dbReference type="Proteomes" id="UP001142055">
    <property type="component" value="Chromosome 3"/>
</dbReference>
<feature type="region of interest" description="Disordered" evidence="1">
    <location>
        <begin position="264"/>
        <end position="301"/>
    </location>
</feature>
<dbReference type="EMBL" id="JAPWDV010000003">
    <property type="protein sequence ID" value="KAJ6216533.1"/>
    <property type="molecule type" value="Genomic_DNA"/>
</dbReference>
<dbReference type="AlphaFoldDB" id="A0A9Q0RI77"/>
<sequence>MSTIISGSKNIAMKCWHIGNLIQVQRSQFLVNRLTHIELNVRCFASKKNDVFKQELPIENVKSDQKFRKKTLDYKQKIYLKDLSGRMLGLKTREEAKLLADKNGLILVEDDSTKKIPSLRLVNPRTQLQDESSESSSESNSSSSTSDEEKNEKAKGNHVPKQMFFTTKLSEHDLQIKILQVKKLISKGQETLIKVASFDNSDQYNKLASIDRKFEEIFNNPTKFGIKINQKRLTNNVLKMNIVPVDMNLIKEWSRKDKNKEEIELPNLDEIDPNDLLNNTENYLKKDQQKPIDGTSEKSKP</sequence>
<evidence type="ECO:0008006" key="4">
    <source>
        <dbReference type="Google" id="ProtNLM"/>
    </source>
</evidence>
<gene>
    <name evidence="2" type="ORF">RDWZM_007690</name>
</gene>
<feature type="region of interest" description="Disordered" evidence="1">
    <location>
        <begin position="119"/>
        <end position="159"/>
    </location>
</feature>
<keyword evidence="3" id="KW-1185">Reference proteome</keyword>